<evidence type="ECO:0000256" key="7">
    <source>
        <dbReference type="PROSITE-ProRule" id="PRU10007"/>
    </source>
</evidence>
<dbReference type="InterPro" id="IPR016161">
    <property type="entry name" value="Ald_DH/histidinol_DH"/>
</dbReference>
<dbReference type="Gene3D" id="3.40.605.10">
    <property type="entry name" value="Aldehyde Dehydrogenase, Chain A, domain 1"/>
    <property type="match status" value="1"/>
</dbReference>
<dbReference type="Proteomes" id="UP000193642">
    <property type="component" value="Unassembled WGS sequence"/>
</dbReference>
<dbReference type="PANTHER" id="PTHR43353">
    <property type="entry name" value="SUCCINATE-SEMIALDEHYDE DEHYDROGENASE, MITOCHONDRIAL"/>
    <property type="match status" value="1"/>
</dbReference>
<reference evidence="10 11" key="1">
    <citation type="submission" date="2016-07" db="EMBL/GenBank/DDBJ databases">
        <title>Pervasive Adenine N6-methylation of Active Genes in Fungi.</title>
        <authorList>
            <consortium name="DOE Joint Genome Institute"/>
            <person name="Mondo S.J."/>
            <person name="Dannebaum R.O."/>
            <person name="Kuo R.C."/>
            <person name="Labutti K."/>
            <person name="Haridas S."/>
            <person name="Kuo A."/>
            <person name="Salamov A."/>
            <person name="Ahrendt S.R."/>
            <person name="Lipzen A."/>
            <person name="Sullivan W."/>
            <person name="Andreopoulos W.B."/>
            <person name="Clum A."/>
            <person name="Lindquist E."/>
            <person name="Daum C."/>
            <person name="Ramamoorthy G.K."/>
            <person name="Gryganskyi A."/>
            <person name="Culley D."/>
            <person name="Magnuson J.K."/>
            <person name="James T.Y."/>
            <person name="O'Malley M.A."/>
            <person name="Stajich J.E."/>
            <person name="Spatafora J.W."/>
            <person name="Visel A."/>
            <person name="Grigoriev I.V."/>
        </authorList>
    </citation>
    <scope>NUCLEOTIDE SEQUENCE [LARGE SCALE GENOMIC DNA]</scope>
    <source>
        <strain evidence="10 11">JEL800</strain>
    </source>
</reference>
<dbReference type="GO" id="GO:0004777">
    <property type="term" value="F:succinate-semialdehyde dehydrogenase (NAD+) activity"/>
    <property type="evidence" value="ECO:0007669"/>
    <property type="project" value="UniProtKB-EC"/>
</dbReference>
<proteinExistence type="inferred from homology"/>
<dbReference type="InterPro" id="IPR016162">
    <property type="entry name" value="Ald_DH_N"/>
</dbReference>
<feature type="active site" evidence="7">
    <location>
        <position position="187"/>
    </location>
</feature>
<dbReference type="InterPro" id="IPR016160">
    <property type="entry name" value="Ald_DH_CS_CYS"/>
</dbReference>
<organism evidence="10 11">
    <name type="scientific">Rhizoclosmatium globosum</name>
    <dbReference type="NCBI Taxonomy" id="329046"/>
    <lineage>
        <taxon>Eukaryota</taxon>
        <taxon>Fungi</taxon>
        <taxon>Fungi incertae sedis</taxon>
        <taxon>Chytridiomycota</taxon>
        <taxon>Chytridiomycota incertae sedis</taxon>
        <taxon>Chytridiomycetes</taxon>
        <taxon>Chytridiales</taxon>
        <taxon>Chytriomycetaceae</taxon>
        <taxon>Rhizoclosmatium</taxon>
    </lineage>
</organism>
<dbReference type="CDD" id="cd07103">
    <property type="entry name" value="ALDH_F5_SSADH_GabD"/>
    <property type="match status" value="1"/>
</dbReference>
<dbReference type="InterPro" id="IPR050740">
    <property type="entry name" value="Aldehyde_DH_Superfamily"/>
</dbReference>
<evidence type="ECO:0000256" key="2">
    <source>
        <dbReference type="ARBA" id="ARBA00009986"/>
    </source>
</evidence>
<feature type="domain" description="Aldehyde dehydrogenase" evidence="9">
    <location>
        <begin position="2"/>
        <end position="414"/>
    </location>
</feature>
<keyword evidence="5 8" id="KW-0560">Oxidoreductase</keyword>
<evidence type="ECO:0000256" key="3">
    <source>
        <dbReference type="ARBA" id="ARBA00013051"/>
    </source>
</evidence>
<sequence>MLTRWYTRIIENSDDLAAIATLEAGKPLREAKGEVLYAASFIQFFAHEALRSTGDTIPSPHPQNKTRLWTVKQPVGPCALITPWNFPLAMATRKIGPALAAGNSCILKPAPETPLSALALKLLANDAGIPNEAFQVLTADRENAKDIVGKELMADMRIRKVSFTGSTGAGIALMEQAAKTVKRASMELGGNAPLIVFNDADIDKAVEGCVGAKFRNAGQVCIAINRVFVQSSVHDTFVNKLVARMKSLRIGNGFDSNTTIGPLITPLAVERVQSIVNATIAVGAQLTFQSTISDAVRESGGNFFPPTVLTNVTDSMPVFQSEIFGPVVAISKFETEEEVLSRANNTPYGLAGYVYTRDVSRVHRVSEALEVGMVGVNETAISNELGPFGGVKLSGVGREGSKDGIEEFLETKYVSLGL</sequence>
<dbReference type="FunFam" id="3.40.309.10:FF:000004">
    <property type="entry name" value="Succinate-semialdehyde dehydrogenase I"/>
    <property type="match status" value="1"/>
</dbReference>
<dbReference type="GO" id="GO:0009450">
    <property type="term" value="P:gamma-aminobutyric acid catabolic process"/>
    <property type="evidence" value="ECO:0007669"/>
    <property type="project" value="TreeGrafter"/>
</dbReference>
<evidence type="ECO:0000313" key="11">
    <source>
        <dbReference type="Proteomes" id="UP000193642"/>
    </source>
</evidence>
<keyword evidence="11" id="KW-1185">Reference proteome</keyword>
<accession>A0A1Y2D0Z9</accession>
<comment type="pathway">
    <text evidence="1">Amino-acid degradation; 4-aminobutanoate degradation.</text>
</comment>
<evidence type="ECO:0000256" key="8">
    <source>
        <dbReference type="RuleBase" id="RU003345"/>
    </source>
</evidence>
<dbReference type="SUPFAM" id="SSF53720">
    <property type="entry name" value="ALDH-like"/>
    <property type="match status" value="1"/>
</dbReference>
<dbReference type="InterPro" id="IPR015590">
    <property type="entry name" value="Aldehyde_DH_dom"/>
</dbReference>
<dbReference type="PROSITE" id="PS00070">
    <property type="entry name" value="ALDEHYDE_DEHYDR_CYS"/>
    <property type="match status" value="1"/>
</dbReference>
<comment type="similarity">
    <text evidence="2 8">Belongs to the aldehyde dehydrogenase family.</text>
</comment>
<dbReference type="PANTHER" id="PTHR43353:SF5">
    <property type="entry name" value="SUCCINATE-SEMIALDEHYDE DEHYDROGENASE, MITOCHONDRIAL"/>
    <property type="match status" value="1"/>
</dbReference>
<evidence type="ECO:0000256" key="1">
    <source>
        <dbReference type="ARBA" id="ARBA00005176"/>
    </source>
</evidence>
<dbReference type="EMBL" id="MCGO01000002">
    <property type="protein sequence ID" value="ORY52940.1"/>
    <property type="molecule type" value="Genomic_DNA"/>
</dbReference>
<evidence type="ECO:0000256" key="4">
    <source>
        <dbReference type="ARBA" id="ARBA00019842"/>
    </source>
</evidence>
<name>A0A1Y2D0Z9_9FUNG</name>
<dbReference type="InterPro" id="IPR016163">
    <property type="entry name" value="Ald_DH_C"/>
</dbReference>
<evidence type="ECO:0000256" key="6">
    <source>
        <dbReference type="ARBA" id="ARBA00030806"/>
    </source>
</evidence>
<dbReference type="STRING" id="329046.A0A1Y2D0Z9"/>
<dbReference type="Gene3D" id="3.40.309.10">
    <property type="entry name" value="Aldehyde Dehydrogenase, Chain A, domain 2"/>
    <property type="match status" value="1"/>
</dbReference>
<comment type="caution">
    <text evidence="10">The sequence shown here is derived from an EMBL/GenBank/DDBJ whole genome shotgun (WGS) entry which is preliminary data.</text>
</comment>
<dbReference type="Pfam" id="PF00171">
    <property type="entry name" value="Aldedh"/>
    <property type="match status" value="1"/>
</dbReference>
<evidence type="ECO:0000256" key="5">
    <source>
        <dbReference type="ARBA" id="ARBA00023002"/>
    </source>
</evidence>
<protein>
    <recommendedName>
        <fullName evidence="4">Succinate-semialdehyde dehydrogenase, mitochondrial</fullName>
        <ecNumber evidence="3">1.2.1.24</ecNumber>
    </recommendedName>
    <alternativeName>
        <fullName evidence="6">NAD(+)-dependent succinic semialdehyde dehydrogenase</fullName>
    </alternativeName>
</protein>
<dbReference type="AlphaFoldDB" id="A0A1Y2D0Z9"/>
<evidence type="ECO:0000313" key="10">
    <source>
        <dbReference type="EMBL" id="ORY52940.1"/>
    </source>
</evidence>
<dbReference type="InterPro" id="IPR029510">
    <property type="entry name" value="Ald_DH_CS_GLU"/>
</dbReference>
<evidence type="ECO:0000259" key="9">
    <source>
        <dbReference type="Pfam" id="PF00171"/>
    </source>
</evidence>
<dbReference type="OrthoDB" id="310895at2759"/>
<gene>
    <name evidence="10" type="ORF">BCR33DRAFT_675119</name>
</gene>
<dbReference type="EC" id="1.2.1.24" evidence="3"/>
<dbReference type="PROSITE" id="PS00687">
    <property type="entry name" value="ALDEHYDE_DEHYDR_GLU"/>
    <property type="match status" value="1"/>
</dbReference>
<dbReference type="FunFam" id="3.40.605.10:FF:000063">
    <property type="entry name" value="Succinate-semialdehyde dehydrogenase, mitochondrial"/>
    <property type="match status" value="1"/>
</dbReference>